<comment type="caution">
    <text evidence="2">The sequence shown here is derived from an EMBL/GenBank/DDBJ whole genome shotgun (WGS) entry which is preliminary data.</text>
</comment>
<dbReference type="InterPro" id="IPR029057">
    <property type="entry name" value="PRTase-like"/>
</dbReference>
<evidence type="ECO:0000313" key="2">
    <source>
        <dbReference type="EMBL" id="KOS66658.1"/>
    </source>
</evidence>
<accession>A0ABR5JWX0</accession>
<dbReference type="PANTHER" id="PTHR47505">
    <property type="entry name" value="DNA UTILIZATION PROTEIN YHGH"/>
    <property type="match status" value="1"/>
</dbReference>
<dbReference type="RefSeq" id="WP_053585357.1">
    <property type="nucleotide sequence ID" value="NZ_LGRV01000007.1"/>
</dbReference>
<sequence length="198" mass="23141">MNKNETHCLLCTQPLQLITSWKALLTKQFPPSICEKCLARFERNTSHESTSLYRYNEAMKDFLHQYKFLQDVALAKVFRQELHTHLKHEKATIIPIPMHPEKQKERTFSHMDELLKSAKIPYIQLLEKTTTETQSSKNREERLQTPPLFRLLPDIRVEYKEYLLFDDIQTTGTTLQHATQLLLGAGAENVRIFTLISG</sequence>
<dbReference type="CDD" id="cd06223">
    <property type="entry name" value="PRTases_typeI"/>
    <property type="match status" value="1"/>
</dbReference>
<evidence type="ECO:0000313" key="3">
    <source>
        <dbReference type="Proteomes" id="UP000050668"/>
    </source>
</evidence>
<dbReference type="PANTHER" id="PTHR47505:SF1">
    <property type="entry name" value="DNA UTILIZATION PROTEIN YHGH"/>
    <property type="match status" value="1"/>
</dbReference>
<gene>
    <name evidence="2" type="ORF">AEA09_18160</name>
</gene>
<dbReference type="InterPro" id="IPR051910">
    <property type="entry name" value="ComF/GntX_DNA_util-trans"/>
</dbReference>
<organism evidence="2 3">
    <name type="scientific">Lysinibacillus contaminans</name>
    <dbReference type="NCBI Taxonomy" id="1293441"/>
    <lineage>
        <taxon>Bacteria</taxon>
        <taxon>Bacillati</taxon>
        <taxon>Bacillota</taxon>
        <taxon>Bacilli</taxon>
        <taxon>Bacillales</taxon>
        <taxon>Bacillaceae</taxon>
        <taxon>Lysinibacillus</taxon>
    </lineage>
</organism>
<protein>
    <submittedName>
        <fullName evidence="2">Competence protein ComFC</fullName>
    </submittedName>
</protein>
<dbReference type="Gene3D" id="3.40.50.2020">
    <property type="match status" value="1"/>
</dbReference>
<proteinExistence type="inferred from homology"/>
<dbReference type="Proteomes" id="UP000050668">
    <property type="component" value="Unassembled WGS sequence"/>
</dbReference>
<keyword evidence="3" id="KW-1185">Reference proteome</keyword>
<reference evidence="3" key="1">
    <citation type="submission" date="2015-07" db="EMBL/GenBank/DDBJ databases">
        <title>Fjat-14205 dsm 2895.</title>
        <authorList>
            <person name="Liu B."/>
            <person name="Wang J."/>
            <person name="Zhu Y."/>
            <person name="Liu G."/>
            <person name="Chen Q."/>
            <person name="Chen Z."/>
            <person name="Lan J."/>
            <person name="Che J."/>
            <person name="Ge C."/>
            <person name="Shi H."/>
            <person name="Pan Z."/>
            <person name="Liu X."/>
        </authorList>
    </citation>
    <scope>NUCLEOTIDE SEQUENCE [LARGE SCALE GENOMIC DNA]</scope>
    <source>
        <strain evidence="3">DSM 25560</strain>
    </source>
</reference>
<dbReference type="SUPFAM" id="SSF53271">
    <property type="entry name" value="PRTase-like"/>
    <property type="match status" value="1"/>
</dbReference>
<dbReference type="EMBL" id="LGRV01000007">
    <property type="protein sequence ID" value="KOS66658.1"/>
    <property type="molecule type" value="Genomic_DNA"/>
</dbReference>
<comment type="similarity">
    <text evidence="1">Belongs to the ComF/GntX family.</text>
</comment>
<name>A0ABR5JWX0_9BACI</name>
<dbReference type="InterPro" id="IPR000836">
    <property type="entry name" value="PRTase_dom"/>
</dbReference>
<evidence type="ECO:0000256" key="1">
    <source>
        <dbReference type="ARBA" id="ARBA00008007"/>
    </source>
</evidence>